<keyword evidence="3" id="KW-0804">Transcription</keyword>
<keyword evidence="2" id="KW-0238">DNA-binding</keyword>
<dbReference type="CDD" id="cd06267">
    <property type="entry name" value="PBP1_LacI_sugar_binding-like"/>
    <property type="match status" value="1"/>
</dbReference>
<dbReference type="PROSITE" id="PS50943">
    <property type="entry name" value="HTH_CROC1"/>
    <property type="match status" value="1"/>
</dbReference>
<dbReference type="InterPro" id="IPR010982">
    <property type="entry name" value="Lambda_DNA-bd_dom_sf"/>
</dbReference>
<evidence type="ECO:0000313" key="6">
    <source>
        <dbReference type="EMBL" id="OPJ60908.1"/>
    </source>
</evidence>
<dbReference type="EMBL" id="QXDJ01000001">
    <property type="protein sequence ID" value="RII36295.1"/>
    <property type="molecule type" value="Genomic_DNA"/>
</dbReference>
<dbReference type="CDD" id="cd01392">
    <property type="entry name" value="HTH_LacI"/>
    <property type="match status" value="1"/>
</dbReference>
<dbReference type="SUPFAM" id="SSF53822">
    <property type="entry name" value="Periplasmic binding protein-like I"/>
    <property type="match status" value="1"/>
</dbReference>
<dbReference type="SMART" id="SM00354">
    <property type="entry name" value="HTH_LACI"/>
    <property type="match status" value="1"/>
</dbReference>
<dbReference type="InterPro" id="IPR000843">
    <property type="entry name" value="HTH_LacI"/>
</dbReference>
<reference evidence="7 9" key="2">
    <citation type="submission" date="2018-08" db="EMBL/GenBank/DDBJ databases">
        <title>Genome of Clostridium chromiireducens C1, DSM12136.</title>
        <authorList>
            <person name="Xing M."/>
            <person name="Wei Y."/>
            <person name="Ang E.L."/>
            <person name="Zhao H."/>
            <person name="Zhang Y."/>
        </authorList>
    </citation>
    <scope>NUCLEOTIDE SEQUENCE [LARGE SCALE GENOMIC DNA]</scope>
    <source>
        <strain evidence="7 9">C1</strain>
    </source>
</reference>
<dbReference type="RefSeq" id="WP_079440359.1">
    <property type="nucleotide sequence ID" value="NZ_MZGT01000035.1"/>
</dbReference>
<dbReference type="Proteomes" id="UP000191056">
    <property type="component" value="Unassembled WGS sequence"/>
</dbReference>
<dbReference type="Proteomes" id="UP000265930">
    <property type="component" value="Unassembled WGS sequence"/>
</dbReference>
<evidence type="ECO:0000256" key="2">
    <source>
        <dbReference type="ARBA" id="ARBA00023125"/>
    </source>
</evidence>
<feature type="domain" description="HTH lacI-type" evidence="4">
    <location>
        <begin position="3"/>
        <end position="57"/>
    </location>
</feature>
<dbReference type="GO" id="GO:0000976">
    <property type="term" value="F:transcription cis-regulatory region binding"/>
    <property type="evidence" value="ECO:0007669"/>
    <property type="project" value="TreeGrafter"/>
</dbReference>
<dbReference type="InterPro" id="IPR001387">
    <property type="entry name" value="Cro/C1-type_HTH"/>
</dbReference>
<name>A0A1V4ILK0_9CLOT</name>
<reference evidence="6 8" key="1">
    <citation type="submission" date="2017-03" db="EMBL/GenBank/DDBJ databases">
        <title>Genome sequence of Clostridium chromiireducens DSM 23318.</title>
        <authorList>
            <person name="Poehlein A."/>
            <person name="Daniel R."/>
        </authorList>
    </citation>
    <scope>NUCLEOTIDE SEQUENCE [LARGE SCALE GENOMIC DNA]</scope>
    <source>
        <strain evidence="6 8">DSM 23318</strain>
    </source>
</reference>
<dbReference type="PROSITE" id="PS00356">
    <property type="entry name" value="HTH_LACI_1"/>
    <property type="match status" value="1"/>
</dbReference>
<keyword evidence="8" id="KW-1185">Reference proteome</keyword>
<evidence type="ECO:0000313" key="9">
    <source>
        <dbReference type="Proteomes" id="UP000265930"/>
    </source>
</evidence>
<dbReference type="PRINTS" id="PR00036">
    <property type="entry name" value="HTHLACI"/>
</dbReference>
<dbReference type="Pfam" id="PF13377">
    <property type="entry name" value="Peripla_BP_3"/>
    <property type="match status" value="1"/>
</dbReference>
<proteinExistence type="predicted"/>
<organism evidence="6 8">
    <name type="scientific">Clostridium chromiireducens</name>
    <dbReference type="NCBI Taxonomy" id="225345"/>
    <lineage>
        <taxon>Bacteria</taxon>
        <taxon>Bacillati</taxon>
        <taxon>Bacillota</taxon>
        <taxon>Clostridia</taxon>
        <taxon>Eubacteriales</taxon>
        <taxon>Clostridiaceae</taxon>
        <taxon>Clostridium</taxon>
    </lineage>
</organism>
<dbReference type="SUPFAM" id="SSF47413">
    <property type="entry name" value="lambda repressor-like DNA-binding domains"/>
    <property type="match status" value="1"/>
</dbReference>
<protein>
    <submittedName>
        <fullName evidence="6">Catabolite control protein A</fullName>
    </submittedName>
    <submittedName>
        <fullName evidence="7">LacI family transcriptional regulator</fullName>
    </submittedName>
</protein>
<sequence length="337" mass="37484">MKITIVDVAKKANVSVATVSRVMNGNYPVKEETKKKVLEVIDELKYIPNMQARELTQQKSATIGVVVPSINNMFFPEVINGIENSLKLNSLSLVLACSNNDKDDEQTCINNLLSRNVSGIIVIDPNTENVKSKFYHNISKQTPLVFVNGYSVSNNISSVINDEAMGANMALNHLIDNNHKDILFVRGKDSYSYDVKEKVYREIMQELNNYKPENIINIGNGNSSETVDNTLNMFLDILKTTSATAVFACNDLMAVGVLNACKKLNLDVPSKLSIIGFDNIDLSKFVEPKLTTIDQNMFLLGTNAAMLLIEKIEYDNSYSKRIILMNSLIERDTVGPA</sequence>
<dbReference type="EMBL" id="MZGT01000035">
    <property type="protein sequence ID" value="OPJ60908.1"/>
    <property type="molecule type" value="Genomic_DNA"/>
</dbReference>
<dbReference type="InterPro" id="IPR046335">
    <property type="entry name" value="LacI/GalR-like_sensor"/>
</dbReference>
<dbReference type="STRING" id="225345.CLCHR_27210"/>
<dbReference type="PROSITE" id="PS50932">
    <property type="entry name" value="HTH_LACI_2"/>
    <property type="match status" value="1"/>
</dbReference>
<evidence type="ECO:0000256" key="3">
    <source>
        <dbReference type="ARBA" id="ARBA00023163"/>
    </source>
</evidence>
<dbReference type="AlphaFoldDB" id="A0A1V4ILK0"/>
<dbReference type="Gene3D" id="3.40.50.2300">
    <property type="match status" value="2"/>
</dbReference>
<evidence type="ECO:0000259" key="5">
    <source>
        <dbReference type="PROSITE" id="PS50943"/>
    </source>
</evidence>
<gene>
    <name evidence="6" type="primary">ccpA_3</name>
    <name evidence="6" type="ORF">CLCHR_27210</name>
    <name evidence="7" type="ORF">D2A34_02625</name>
</gene>
<evidence type="ECO:0000259" key="4">
    <source>
        <dbReference type="PROSITE" id="PS50932"/>
    </source>
</evidence>
<dbReference type="PANTHER" id="PTHR30146">
    <property type="entry name" value="LACI-RELATED TRANSCRIPTIONAL REPRESSOR"/>
    <property type="match status" value="1"/>
</dbReference>
<evidence type="ECO:0000256" key="1">
    <source>
        <dbReference type="ARBA" id="ARBA00023015"/>
    </source>
</evidence>
<dbReference type="Gene3D" id="1.10.260.40">
    <property type="entry name" value="lambda repressor-like DNA-binding domains"/>
    <property type="match status" value="1"/>
</dbReference>
<dbReference type="GO" id="GO:0003700">
    <property type="term" value="F:DNA-binding transcription factor activity"/>
    <property type="evidence" value="ECO:0007669"/>
    <property type="project" value="TreeGrafter"/>
</dbReference>
<dbReference type="Pfam" id="PF00356">
    <property type="entry name" value="LacI"/>
    <property type="match status" value="1"/>
</dbReference>
<evidence type="ECO:0000313" key="8">
    <source>
        <dbReference type="Proteomes" id="UP000191056"/>
    </source>
</evidence>
<dbReference type="OrthoDB" id="9789891at2"/>
<keyword evidence="1" id="KW-0805">Transcription regulation</keyword>
<dbReference type="InterPro" id="IPR028082">
    <property type="entry name" value="Peripla_BP_I"/>
</dbReference>
<accession>A0A1V4ILK0</accession>
<comment type="caution">
    <text evidence="6">The sequence shown here is derived from an EMBL/GenBank/DDBJ whole genome shotgun (WGS) entry which is preliminary data.</text>
</comment>
<dbReference type="PANTHER" id="PTHR30146:SF109">
    <property type="entry name" value="HTH-TYPE TRANSCRIPTIONAL REGULATOR GALS"/>
    <property type="match status" value="1"/>
</dbReference>
<evidence type="ECO:0000313" key="7">
    <source>
        <dbReference type="EMBL" id="RII36295.1"/>
    </source>
</evidence>
<feature type="domain" description="HTH cro/C1-type" evidence="5">
    <location>
        <begin position="2"/>
        <end position="47"/>
    </location>
</feature>